<keyword evidence="4" id="KW-0804">Transcription</keyword>
<dbReference type="GO" id="GO:0005634">
    <property type="term" value="C:nucleus"/>
    <property type="evidence" value="ECO:0007669"/>
    <property type="project" value="UniProtKB-SubCell"/>
</dbReference>
<feature type="region of interest" description="Disordered" evidence="6">
    <location>
        <begin position="119"/>
        <end position="158"/>
    </location>
</feature>
<dbReference type="AlphaFoldDB" id="A0A8J5X3R7"/>
<evidence type="ECO:0000313" key="8">
    <source>
        <dbReference type="EMBL" id="KAG8100725.1"/>
    </source>
</evidence>
<gene>
    <name evidence="8" type="ORF">GUJ93_ZPchr0013g34179</name>
</gene>
<dbReference type="InterPro" id="IPR005333">
    <property type="entry name" value="Transcription_factor_TCP"/>
</dbReference>
<dbReference type="PANTHER" id="PTHR31072:SF93">
    <property type="entry name" value="TRANSCRIPTION FACTOR TCP24"/>
    <property type="match status" value="1"/>
</dbReference>
<sequence length="158" mass="17853">MDVIGATNGHKRGRVRDKDNDDDEVEQRPEAKRTQHQLPWAQKPLASRIYHVSWTSDDKDLHSKVYTTKGIRDRRVRLSVSTAIQFYDLQDCLGYDQPSKAIEWLIKVTAAAINKMPSLDATDFPSHPVSTPTTTNNDTNKANNADNYANSSQSQQPQ</sequence>
<proteinExistence type="predicted"/>
<name>A0A8J5X3R7_ZIZPA</name>
<keyword evidence="2" id="KW-0805">Transcription regulation</keyword>
<feature type="domain" description="TCP" evidence="7">
    <location>
        <begin position="58"/>
        <end position="116"/>
    </location>
</feature>
<dbReference type="OrthoDB" id="1927134at2759"/>
<reference evidence="8" key="1">
    <citation type="journal article" date="2021" name="bioRxiv">
        <title>Whole Genome Assembly and Annotation of Northern Wild Rice, Zizania palustris L., Supports a Whole Genome Duplication in the Zizania Genus.</title>
        <authorList>
            <person name="Haas M."/>
            <person name="Kono T."/>
            <person name="Macchietto M."/>
            <person name="Millas R."/>
            <person name="McGilp L."/>
            <person name="Shao M."/>
            <person name="Duquette J."/>
            <person name="Hirsch C.N."/>
            <person name="Kimball J."/>
        </authorList>
    </citation>
    <scope>NUCLEOTIDE SEQUENCE</scope>
    <source>
        <tissue evidence="8">Fresh leaf tissue</tissue>
    </source>
</reference>
<dbReference type="GO" id="GO:2000032">
    <property type="term" value="P:regulation of secondary shoot formation"/>
    <property type="evidence" value="ECO:0007669"/>
    <property type="project" value="TreeGrafter"/>
</dbReference>
<evidence type="ECO:0000256" key="5">
    <source>
        <dbReference type="ARBA" id="ARBA00023242"/>
    </source>
</evidence>
<evidence type="ECO:0000259" key="7">
    <source>
        <dbReference type="PROSITE" id="PS51369"/>
    </source>
</evidence>
<feature type="compositionally biased region" description="Low complexity" evidence="6">
    <location>
        <begin position="131"/>
        <end position="150"/>
    </location>
</feature>
<dbReference type="InterPro" id="IPR017887">
    <property type="entry name" value="TF_TCP_subgr"/>
</dbReference>
<dbReference type="EMBL" id="JAAALK010000079">
    <property type="protein sequence ID" value="KAG8100725.1"/>
    <property type="molecule type" value="Genomic_DNA"/>
</dbReference>
<evidence type="ECO:0000256" key="4">
    <source>
        <dbReference type="ARBA" id="ARBA00023163"/>
    </source>
</evidence>
<reference evidence="8" key="2">
    <citation type="submission" date="2021-02" db="EMBL/GenBank/DDBJ databases">
        <authorList>
            <person name="Kimball J.A."/>
            <person name="Haas M.W."/>
            <person name="Macchietto M."/>
            <person name="Kono T."/>
            <person name="Duquette J."/>
            <person name="Shao M."/>
        </authorList>
    </citation>
    <scope>NUCLEOTIDE SEQUENCE</scope>
    <source>
        <tissue evidence="8">Fresh leaf tissue</tissue>
    </source>
</reference>
<protein>
    <recommendedName>
        <fullName evidence="7">TCP domain-containing protein</fullName>
    </recommendedName>
</protein>
<comment type="subcellular location">
    <subcellularLocation>
        <location evidence="1">Nucleus</location>
    </subcellularLocation>
</comment>
<feature type="region of interest" description="Disordered" evidence="6">
    <location>
        <begin position="1"/>
        <end position="37"/>
    </location>
</feature>
<dbReference type="GO" id="GO:0003700">
    <property type="term" value="F:DNA-binding transcription factor activity"/>
    <property type="evidence" value="ECO:0007669"/>
    <property type="project" value="InterPro"/>
</dbReference>
<dbReference type="Pfam" id="PF03634">
    <property type="entry name" value="TCP"/>
    <property type="match status" value="1"/>
</dbReference>
<dbReference type="Proteomes" id="UP000729402">
    <property type="component" value="Unassembled WGS sequence"/>
</dbReference>
<evidence type="ECO:0000256" key="6">
    <source>
        <dbReference type="SAM" id="MobiDB-lite"/>
    </source>
</evidence>
<evidence type="ECO:0000256" key="3">
    <source>
        <dbReference type="ARBA" id="ARBA00023125"/>
    </source>
</evidence>
<evidence type="ECO:0000313" key="9">
    <source>
        <dbReference type="Proteomes" id="UP000729402"/>
    </source>
</evidence>
<organism evidence="8 9">
    <name type="scientific">Zizania palustris</name>
    <name type="common">Northern wild rice</name>
    <dbReference type="NCBI Taxonomy" id="103762"/>
    <lineage>
        <taxon>Eukaryota</taxon>
        <taxon>Viridiplantae</taxon>
        <taxon>Streptophyta</taxon>
        <taxon>Embryophyta</taxon>
        <taxon>Tracheophyta</taxon>
        <taxon>Spermatophyta</taxon>
        <taxon>Magnoliopsida</taxon>
        <taxon>Liliopsida</taxon>
        <taxon>Poales</taxon>
        <taxon>Poaceae</taxon>
        <taxon>BOP clade</taxon>
        <taxon>Oryzoideae</taxon>
        <taxon>Oryzeae</taxon>
        <taxon>Zizaniinae</taxon>
        <taxon>Zizania</taxon>
    </lineage>
</organism>
<keyword evidence="3" id="KW-0238">DNA-binding</keyword>
<dbReference type="GO" id="GO:0043565">
    <property type="term" value="F:sequence-specific DNA binding"/>
    <property type="evidence" value="ECO:0007669"/>
    <property type="project" value="TreeGrafter"/>
</dbReference>
<keyword evidence="9" id="KW-1185">Reference proteome</keyword>
<evidence type="ECO:0000256" key="1">
    <source>
        <dbReference type="ARBA" id="ARBA00004123"/>
    </source>
</evidence>
<keyword evidence="5" id="KW-0539">Nucleus</keyword>
<accession>A0A8J5X3R7</accession>
<dbReference type="PROSITE" id="PS51369">
    <property type="entry name" value="TCP"/>
    <property type="match status" value="1"/>
</dbReference>
<evidence type="ECO:0000256" key="2">
    <source>
        <dbReference type="ARBA" id="ARBA00023015"/>
    </source>
</evidence>
<comment type="caution">
    <text evidence="8">The sequence shown here is derived from an EMBL/GenBank/DDBJ whole genome shotgun (WGS) entry which is preliminary data.</text>
</comment>
<dbReference type="PANTHER" id="PTHR31072">
    <property type="entry name" value="TRANSCRIPTION FACTOR TCP4-RELATED"/>
    <property type="match status" value="1"/>
</dbReference>